<evidence type="ECO:0000259" key="1">
    <source>
        <dbReference type="PROSITE" id="PS51151"/>
    </source>
</evidence>
<keyword evidence="4" id="KW-1185">Reference proteome</keyword>
<dbReference type="EMBL" id="JACHFY010000003">
    <property type="protein sequence ID" value="MBB5253089.1"/>
    <property type="molecule type" value="Genomic_DNA"/>
</dbReference>
<organism evidence="3 4">
    <name type="scientific">Sulfurisphaera ohwakuensis</name>
    <dbReference type="NCBI Taxonomy" id="69656"/>
    <lineage>
        <taxon>Archaea</taxon>
        <taxon>Thermoproteota</taxon>
        <taxon>Thermoprotei</taxon>
        <taxon>Sulfolobales</taxon>
        <taxon>Sulfolobaceae</taxon>
        <taxon>Sulfurisphaera</taxon>
    </lineage>
</organism>
<dbReference type="Pfam" id="PF01849">
    <property type="entry name" value="NAC"/>
    <property type="match status" value="1"/>
</dbReference>
<dbReference type="GeneID" id="42799865"/>
<dbReference type="Proteomes" id="UP000427373">
    <property type="component" value="Chromosome"/>
</dbReference>
<feature type="domain" description="NAC-A/B" evidence="1">
    <location>
        <begin position="1"/>
        <end position="61"/>
    </location>
</feature>
<name>A0A650CDY2_SULOH</name>
<dbReference type="RefSeq" id="WP_156013606.1">
    <property type="nucleotide sequence ID" value="NZ_CP045484.1"/>
</dbReference>
<gene>
    <name evidence="3" type="ORF">D1869_01420</name>
    <name evidence="2" type="ORF">HNQ62_000831</name>
</gene>
<reference evidence="3 4" key="1">
    <citation type="submission" date="2019-10" db="EMBL/GenBank/DDBJ databases">
        <title>Genome Sequences from Six Type Strain Members of the Archaeal Family Sulfolobaceae: Acidianus ambivalens, Acidianus infernus, Metallosphaera prunae, Stygiolobus azoricus, Sulfolobus metallicus, and Sulfurisphaera ohwakuensis.</title>
        <authorList>
            <person name="Counts J.A."/>
            <person name="Kelly R.M."/>
        </authorList>
    </citation>
    <scope>NUCLEOTIDE SEQUENCE [LARGE SCALE GENOMIC DNA]</scope>
    <source>
        <strain evidence="3 4">TA-1</strain>
    </source>
</reference>
<protein>
    <submittedName>
        <fullName evidence="2">NACalpha-BTF3-like transcription factor</fullName>
    </submittedName>
</protein>
<reference evidence="2 5" key="2">
    <citation type="submission" date="2020-08" db="EMBL/GenBank/DDBJ databases">
        <title>Genomic Encyclopedia of Type Strains, Phase IV (KMG-IV): sequencing the most valuable type-strain genomes for metagenomic binning, comparative biology and taxonomic classification.</title>
        <authorList>
            <person name="Goeker M."/>
        </authorList>
    </citation>
    <scope>NUCLEOTIDE SEQUENCE [LARGE SCALE GENOMIC DNA]</scope>
    <source>
        <strain evidence="2 5">DSM 12421</strain>
    </source>
</reference>
<evidence type="ECO:0000313" key="3">
    <source>
        <dbReference type="EMBL" id="QGR15989.1"/>
    </source>
</evidence>
<evidence type="ECO:0000313" key="5">
    <source>
        <dbReference type="Proteomes" id="UP000582213"/>
    </source>
</evidence>
<dbReference type="Proteomes" id="UP000582213">
    <property type="component" value="Unassembled WGS sequence"/>
</dbReference>
<dbReference type="InterPro" id="IPR038187">
    <property type="entry name" value="NAC_A/B_dom_sf"/>
</dbReference>
<dbReference type="EMBL" id="CP045484">
    <property type="protein sequence ID" value="QGR15989.1"/>
    <property type="molecule type" value="Genomic_DNA"/>
</dbReference>
<dbReference type="KEGG" id="soh:D1869_01420"/>
<accession>A0A650CDY2</accession>
<dbReference type="InterPro" id="IPR002715">
    <property type="entry name" value="Nas_poly-pep-assoc_cplx_dom"/>
</dbReference>
<dbReference type="OrthoDB" id="373035at2157"/>
<evidence type="ECO:0000313" key="2">
    <source>
        <dbReference type="EMBL" id="MBB5253089.1"/>
    </source>
</evidence>
<dbReference type="Gene3D" id="2.20.70.30">
    <property type="entry name" value="Nascent polypeptide-associated complex domain"/>
    <property type="match status" value="1"/>
</dbReference>
<evidence type="ECO:0000313" key="4">
    <source>
        <dbReference type="Proteomes" id="UP000427373"/>
    </source>
</evidence>
<sequence>MTIDISKILGAKGINAESLSGIMKITIETDKGEKIILTNPNVSKVSFLGFDILVIIEERKD</sequence>
<proteinExistence type="predicted"/>
<dbReference type="AlphaFoldDB" id="A0A650CDY2"/>
<dbReference type="PROSITE" id="PS51151">
    <property type="entry name" value="NAC_AB"/>
    <property type="match status" value="1"/>
</dbReference>